<evidence type="ECO:0000256" key="1">
    <source>
        <dbReference type="SAM" id="SignalP"/>
    </source>
</evidence>
<evidence type="ECO:0000259" key="2">
    <source>
        <dbReference type="SMART" id="SM00992"/>
    </source>
</evidence>
<reference evidence="4" key="1">
    <citation type="submission" date="2022-11" db="UniProtKB">
        <authorList>
            <consortium name="WormBaseParasite"/>
        </authorList>
    </citation>
    <scope>IDENTIFICATION</scope>
</reference>
<feature type="signal peptide" evidence="1">
    <location>
        <begin position="1"/>
        <end position="16"/>
    </location>
</feature>
<dbReference type="NCBIfam" id="TIGR02097">
    <property type="entry name" value="yccV"/>
    <property type="match status" value="1"/>
</dbReference>
<dbReference type="GO" id="GO:0003677">
    <property type="term" value="F:DNA binding"/>
    <property type="evidence" value="ECO:0007669"/>
    <property type="project" value="InterPro"/>
</dbReference>
<dbReference type="PANTHER" id="PTHR48439:SF1">
    <property type="entry name" value="HEMIMETHYLATED DNA-BINDING DOMAIN-CONTAINING PROTEIN"/>
    <property type="match status" value="1"/>
</dbReference>
<dbReference type="InterPro" id="IPR053189">
    <property type="entry name" value="Clp_protease_adapter_ClpF"/>
</dbReference>
<dbReference type="InterPro" id="IPR036623">
    <property type="entry name" value="Hemimethylated_DNA-bd_sf"/>
</dbReference>
<dbReference type="SMART" id="SM00992">
    <property type="entry name" value="YccV-like"/>
    <property type="match status" value="1"/>
</dbReference>
<proteinExistence type="predicted"/>
<evidence type="ECO:0000313" key="4">
    <source>
        <dbReference type="WBParaSite" id="jg11241"/>
    </source>
</evidence>
<protein>
    <submittedName>
        <fullName evidence="4">Hemimethylated DNA-binding domain-containing protein</fullName>
    </submittedName>
</protein>
<keyword evidence="1" id="KW-0732">Signal</keyword>
<dbReference type="WBParaSite" id="jg11241">
    <property type="protein sequence ID" value="jg11241"/>
    <property type="gene ID" value="jg11241"/>
</dbReference>
<dbReference type="PANTHER" id="PTHR48439">
    <property type="entry name" value="HEMIMETHYLATED DNA-BINDING DOMAIN-CONTAINING PROTEIN"/>
    <property type="match status" value="1"/>
</dbReference>
<accession>A0A915CPF4</accession>
<evidence type="ECO:0000313" key="3">
    <source>
        <dbReference type="Proteomes" id="UP000887574"/>
    </source>
</evidence>
<dbReference type="Pfam" id="PF08755">
    <property type="entry name" value="YccV-like"/>
    <property type="match status" value="1"/>
</dbReference>
<keyword evidence="3" id="KW-1185">Reference proteome</keyword>
<dbReference type="Proteomes" id="UP000887574">
    <property type="component" value="Unplaced"/>
</dbReference>
<feature type="domain" description="Hemimethylated DNA-binding" evidence="2">
    <location>
        <begin position="116"/>
        <end position="194"/>
    </location>
</feature>
<organism evidence="3 4">
    <name type="scientific">Ditylenchus dipsaci</name>
    <dbReference type="NCBI Taxonomy" id="166011"/>
    <lineage>
        <taxon>Eukaryota</taxon>
        <taxon>Metazoa</taxon>
        <taxon>Ecdysozoa</taxon>
        <taxon>Nematoda</taxon>
        <taxon>Chromadorea</taxon>
        <taxon>Rhabditida</taxon>
        <taxon>Tylenchina</taxon>
        <taxon>Tylenchomorpha</taxon>
        <taxon>Sphaerularioidea</taxon>
        <taxon>Anguinidae</taxon>
        <taxon>Anguininae</taxon>
        <taxon>Ditylenchus</taxon>
    </lineage>
</organism>
<dbReference type="SUPFAM" id="SSF141255">
    <property type="entry name" value="YccV-like"/>
    <property type="match status" value="1"/>
</dbReference>
<dbReference type="Gene3D" id="2.30.30.390">
    <property type="entry name" value="Hemimethylated DNA-binding domain"/>
    <property type="match status" value="1"/>
</dbReference>
<dbReference type="AlphaFoldDB" id="A0A915CPF4"/>
<sequence length="204" mass="23534">MVELSPTVIFFAILLSVPIQFYLSPRSSSDAKYYVYRFVDQIKRVYNTFISEAEHYSARSSENTGNGELSSIIDEFGDDTVDENVLKEDKPSISDLLEDLINLEIHAIQQSNIGWVSMDETAKAPEWWVRKAHKDRKDLLDLPNYTVLIDTRDRLHPQMGYVAEENVVLSSGAVVHPLVKHYFESFDGKCYKSRPWHQKVYPND</sequence>
<name>A0A915CPF4_9BILA</name>
<feature type="chain" id="PRO_5036964935" evidence="1">
    <location>
        <begin position="17"/>
        <end position="204"/>
    </location>
</feature>
<dbReference type="InterPro" id="IPR011722">
    <property type="entry name" value="Hemimethylated_DNA-bd_dom"/>
</dbReference>